<gene>
    <name evidence="5" type="ordered locus">Slin_4699</name>
</gene>
<evidence type="ECO:0000256" key="3">
    <source>
        <dbReference type="ARBA" id="ARBA00023237"/>
    </source>
</evidence>
<dbReference type="GO" id="GO:0030246">
    <property type="term" value="F:carbohydrate binding"/>
    <property type="evidence" value="ECO:0007669"/>
    <property type="project" value="InterPro"/>
</dbReference>
<evidence type="ECO:0000259" key="4">
    <source>
        <dbReference type="Pfam" id="PF14905"/>
    </source>
</evidence>
<dbReference type="EMBL" id="CP001769">
    <property type="protein sequence ID" value="ADB40677.1"/>
    <property type="molecule type" value="Genomic_DNA"/>
</dbReference>
<dbReference type="RefSeq" id="WP_012929181.1">
    <property type="nucleotide sequence ID" value="NC_013730.1"/>
</dbReference>
<feature type="domain" description="Outer membrane protein beta-barrel" evidence="4">
    <location>
        <begin position="374"/>
        <end position="772"/>
    </location>
</feature>
<dbReference type="InterPro" id="IPR041700">
    <property type="entry name" value="OMP_b-brl_3"/>
</dbReference>
<dbReference type="Pfam" id="PF14905">
    <property type="entry name" value="OMP_b-brl_3"/>
    <property type="match status" value="1"/>
</dbReference>
<evidence type="ECO:0000256" key="1">
    <source>
        <dbReference type="ARBA" id="ARBA00004442"/>
    </source>
</evidence>
<keyword evidence="3" id="KW-0998">Cell outer membrane</keyword>
<dbReference type="HOGENOM" id="CLU_017617_1_0_10"/>
<reference evidence="5 6" key="1">
    <citation type="journal article" date="2010" name="Stand. Genomic Sci.">
        <title>Complete genome sequence of Spirosoma linguale type strain (1).</title>
        <authorList>
            <person name="Lail K."/>
            <person name="Sikorski J."/>
            <person name="Saunders E."/>
            <person name="Lapidus A."/>
            <person name="Glavina Del Rio T."/>
            <person name="Copeland A."/>
            <person name="Tice H."/>
            <person name="Cheng J.-F."/>
            <person name="Lucas S."/>
            <person name="Nolan M."/>
            <person name="Bruce D."/>
            <person name="Goodwin L."/>
            <person name="Pitluck S."/>
            <person name="Ivanova N."/>
            <person name="Mavromatis K."/>
            <person name="Ovchinnikova G."/>
            <person name="Pati A."/>
            <person name="Chen A."/>
            <person name="Palaniappan K."/>
            <person name="Land M."/>
            <person name="Hauser L."/>
            <person name="Chang Y.-J."/>
            <person name="Jeffries C.D."/>
            <person name="Chain P."/>
            <person name="Brettin T."/>
            <person name="Detter J.C."/>
            <person name="Schuetze A."/>
            <person name="Rohde M."/>
            <person name="Tindall B.J."/>
            <person name="Goeker M."/>
            <person name="Bristow J."/>
            <person name="Eisen J.A."/>
            <person name="Markowitz V."/>
            <person name="Hugenholtz P."/>
            <person name="Kyrpides N.C."/>
            <person name="Klenk H.-P."/>
            <person name="Chen F."/>
        </authorList>
    </citation>
    <scope>NUCLEOTIDE SEQUENCE [LARGE SCALE GENOMIC DNA]</scope>
    <source>
        <strain evidence="6">ATCC 33905 / DSM 74 / LMG 10896 / Claus 1</strain>
    </source>
</reference>
<dbReference type="Gene3D" id="2.170.130.10">
    <property type="entry name" value="TonB-dependent receptor, plug domain"/>
    <property type="match status" value="1"/>
</dbReference>
<dbReference type="SUPFAM" id="SSF56935">
    <property type="entry name" value="Porins"/>
    <property type="match status" value="1"/>
</dbReference>
<protein>
    <submittedName>
        <fullName evidence="5">TonB-dependent receptor plug</fullName>
    </submittedName>
</protein>
<dbReference type="SUPFAM" id="SSF49452">
    <property type="entry name" value="Starch-binding domain-like"/>
    <property type="match status" value="1"/>
</dbReference>
<evidence type="ECO:0000256" key="2">
    <source>
        <dbReference type="ARBA" id="ARBA00023136"/>
    </source>
</evidence>
<organism evidence="5 6">
    <name type="scientific">Spirosoma linguale (strain ATCC 33905 / DSM 74 / LMG 10896 / Claus 1)</name>
    <dbReference type="NCBI Taxonomy" id="504472"/>
    <lineage>
        <taxon>Bacteria</taxon>
        <taxon>Pseudomonadati</taxon>
        <taxon>Bacteroidota</taxon>
        <taxon>Cytophagia</taxon>
        <taxon>Cytophagales</taxon>
        <taxon>Cytophagaceae</taxon>
        <taxon>Spirosoma</taxon>
    </lineage>
</organism>
<sequence>MKFFLFVSCLCWTTLAVGQGSIKGRVLGPDQQPASFAAVVVQKAADSSAVKGGLTAEDGSFVLANVPSGGPYVVSIQYVGSAQYRSDTLRLDSASTASVELGTIKLQQVAKSLQEVTVKTQKTLIERQADRIVLSVENSVITKGNTVNELLKYAPLVRVDNSGSISVGNKSSVLVLVDGRQMGQGALSGFLQTFSAEDVLKVEVITNPSARYDAGFGAVINIVTRKSLENGFNGRATMAYSQGQYGRLNPNGSLNFRQGKWSVFGSLNAFKPAWYYTSMQFDRFFPDGSLRNSMTTLNEYGSLATNLGVDYAINDQHVVGIRLNGKLTDDANDNRTNTAFVNTMGQSDSTLYTTNESMEHNRVYDANLNYKGTFKAGRELTVNLTQTRLRKDVVQDIAYQLSIPSGGIVRTPDQLRIVNPSQQYSFIGQTDYTTPIANGKAKVDVGAKFIDIRNDNVVRQERVEGGQYTTDPSYTFTGLYTERTYAAYTTVSKQFKSGLSIQGGVRAEQTRQELRESSLERTYGGLFPSLSISRSFDNGRAWGVTLSRKISRPSLNSLVPYRYVVDRYTLIEGNPYILPTFSNTLDSYYNLGSVTVFANYTYNRNLITNVISGDVQTRIYTQKDDNLRNVHDFYGGVTLSKNITRKWQTNTTLVGTGNYTDTPLNELASFRTSGFWTYINSTNIISLPKSWKYELSLIYSSPMRYAIFRQKSIYGMSMSINKAILAEKGSLRVSFEDIFRTQRSRIESSYGVVNMAMRSYSDQQRVRFTFSYNFGKKTVKSARETSLGNDSEKGRMSNK</sequence>
<accession>D2QPL8</accession>
<dbReference type="KEGG" id="sli:Slin_4699"/>
<dbReference type="STRING" id="504472.Slin_4699"/>
<comment type="subcellular location">
    <subcellularLocation>
        <location evidence="1">Cell outer membrane</location>
    </subcellularLocation>
</comment>
<dbReference type="InterPro" id="IPR036942">
    <property type="entry name" value="Beta-barrel_TonB_sf"/>
</dbReference>
<dbReference type="Pfam" id="PF13620">
    <property type="entry name" value="CarboxypepD_reg"/>
    <property type="match status" value="1"/>
</dbReference>
<proteinExistence type="predicted"/>
<dbReference type="PANTHER" id="PTHR40980:SF3">
    <property type="entry name" value="TONB-DEPENDENT RECEPTOR-LIKE BETA-BARREL DOMAIN-CONTAINING PROTEIN"/>
    <property type="match status" value="1"/>
</dbReference>
<keyword evidence="2" id="KW-0472">Membrane</keyword>
<dbReference type="InterPro" id="IPR013784">
    <property type="entry name" value="Carb-bd-like_fold"/>
</dbReference>
<evidence type="ECO:0000313" key="5">
    <source>
        <dbReference type="EMBL" id="ADB40677.1"/>
    </source>
</evidence>
<dbReference type="Gene3D" id="2.40.170.20">
    <property type="entry name" value="TonB-dependent receptor, beta-barrel domain"/>
    <property type="match status" value="1"/>
</dbReference>
<dbReference type="GO" id="GO:0009279">
    <property type="term" value="C:cell outer membrane"/>
    <property type="evidence" value="ECO:0007669"/>
    <property type="project" value="UniProtKB-SubCell"/>
</dbReference>
<dbReference type="AlphaFoldDB" id="D2QPL8"/>
<evidence type="ECO:0000313" key="6">
    <source>
        <dbReference type="Proteomes" id="UP000002028"/>
    </source>
</evidence>
<name>D2QPL8_SPILD</name>
<dbReference type="PANTHER" id="PTHR40980">
    <property type="entry name" value="PLUG DOMAIN-CONTAINING PROTEIN"/>
    <property type="match status" value="1"/>
</dbReference>
<dbReference type="eggNOG" id="COG1629">
    <property type="taxonomic scope" value="Bacteria"/>
</dbReference>
<keyword evidence="5" id="KW-0675">Receptor</keyword>
<dbReference type="InterPro" id="IPR037066">
    <property type="entry name" value="Plug_dom_sf"/>
</dbReference>
<keyword evidence="6" id="KW-1185">Reference proteome</keyword>
<dbReference type="Proteomes" id="UP000002028">
    <property type="component" value="Chromosome"/>
</dbReference>